<accession>A0A401FWE3</accession>
<reference evidence="2" key="2">
    <citation type="submission" date="2019-01" db="EMBL/GenBank/DDBJ databases">
        <title>Genome sequence of Desulfonema ishimotonii strain Tokyo 01.</title>
        <authorList>
            <person name="Fukui M."/>
        </authorList>
    </citation>
    <scope>NUCLEOTIDE SEQUENCE [LARGE SCALE GENOMIC DNA]</scope>
    <source>
        <strain evidence="2">Tokyo 01</strain>
    </source>
</reference>
<dbReference type="EMBL" id="BEXT01000001">
    <property type="protein sequence ID" value="GBC61280.1"/>
    <property type="molecule type" value="Genomic_DNA"/>
</dbReference>
<evidence type="ECO:0008006" key="3">
    <source>
        <dbReference type="Google" id="ProtNLM"/>
    </source>
</evidence>
<sequence length="163" mass="19167">MWCVFDCDSFPQYNNAIEKAHAKGFRAAYSNEAFELWYLLHFNYFDRDIGRNEYKGMLEERLGGEYEKNDPAMYEKLLEHPDADQQQAINWAKRLLGLYGDRKDYADHNPSTTVFKLVESLNEHVWQFRCQVAPDYPLPYPHSCSVCKKSTQPPPPYPYLKPS</sequence>
<dbReference type="InterPro" id="IPR025591">
    <property type="entry name" value="RloB"/>
</dbReference>
<protein>
    <recommendedName>
        <fullName evidence="3">RloB domain-containing protein</fullName>
    </recommendedName>
</protein>
<organism evidence="1 2">
    <name type="scientific">Desulfonema ishimotonii</name>
    <dbReference type="NCBI Taxonomy" id="45657"/>
    <lineage>
        <taxon>Bacteria</taxon>
        <taxon>Pseudomonadati</taxon>
        <taxon>Thermodesulfobacteriota</taxon>
        <taxon>Desulfobacteria</taxon>
        <taxon>Desulfobacterales</taxon>
        <taxon>Desulfococcaceae</taxon>
        <taxon>Desulfonema</taxon>
    </lineage>
</organism>
<dbReference type="Proteomes" id="UP000288096">
    <property type="component" value="Unassembled WGS sequence"/>
</dbReference>
<gene>
    <name evidence="1" type="ORF">DENIS_2240</name>
</gene>
<dbReference type="AlphaFoldDB" id="A0A401FWE3"/>
<evidence type="ECO:0000313" key="2">
    <source>
        <dbReference type="Proteomes" id="UP000288096"/>
    </source>
</evidence>
<dbReference type="RefSeq" id="WP_166405036.1">
    <property type="nucleotide sequence ID" value="NZ_BEXT01000001.1"/>
</dbReference>
<comment type="caution">
    <text evidence="1">The sequence shown here is derived from an EMBL/GenBank/DDBJ whole genome shotgun (WGS) entry which is preliminary data.</text>
</comment>
<evidence type="ECO:0000313" key="1">
    <source>
        <dbReference type="EMBL" id="GBC61280.1"/>
    </source>
</evidence>
<proteinExistence type="predicted"/>
<keyword evidence="2" id="KW-1185">Reference proteome</keyword>
<dbReference type="Pfam" id="PF13707">
    <property type="entry name" value="RloB"/>
    <property type="match status" value="1"/>
</dbReference>
<reference evidence="2" key="1">
    <citation type="submission" date="2017-11" db="EMBL/GenBank/DDBJ databases">
        <authorList>
            <person name="Watanabe M."/>
            <person name="Kojima H."/>
        </authorList>
    </citation>
    <scope>NUCLEOTIDE SEQUENCE [LARGE SCALE GENOMIC DNA]</scope>
    <source>
        <strain evidence="2">Tokyo 01</strain>
    </source>
</reference>
<name>A0A401FWE3_9BACT</name>